<evidence type="ECO:0000313" key="3">
    <source>
        <dbReference type="EMBL" id="KAF1995676.1"/>
    </source>
</evidence>
<feature type="region of interest" description="Disordered" evidence="1">
    <location>
        <begin position="1"/>
        <end position="33"/>
    </location>
</feature>
<evidence type="ECO:0000256" key="1">
    <source>
        <dbReference type="SAM" id="MobiDB-lite"/>
    </source>
</evidence>
<dbReference type="EMBL" id="ML977634">
    <property type="protein sequence ID" value="KAF1995676.1"/>
    <property type="molecule type" value="Genomic_DNA"/>
</dbReference>
<dbReference type="AlphaFoldDB" id="A0A6A5WDF6"/>
<feature type="compositionally biased region" description="Polar residues" evidence="1">
    <location>
        <begin position="729"/>
        <end position="740"/>
    </location>
</feature>
<feature type="compositionally biased region" description="Basic and acidic residues" evidence="1">
    <location>
        <begin position="705"/>
        <end position="728"/>
    </location>
</feature>
<feature type="transmembrane region" description="Helical" evidence="2">
    <location>
        <begin position="199"/>
        <end position="217"/>
    </location>
</feature>
<gene>
    <name evidence="3" type="ORF">P154DRAFT_623765</name>
</gene>
<keyword evidence="2" id="KW-1133">Transmembrane helix</keyword>
<keyword evidence="4" id="KW-1185">Reference proteome</keyword>
<evidence type="ECO:0000313" key="4">
    <source>
        <dbReference type="Proteomes" id="UP000799779"/>
    </source>
</evidence>
<name>A0A6A5WDF6_9PLEO</name>
<dbReference type="Proteomes" id="UP000799779">
    <property type="component" value="Unassembled WGS sequence"/>
</dbReference>
<keyword evidence="2" id="KW-0812">Transmembrane</keyword>
<feature type="transmembrane region" description="Helical" evidence="2">
    <location>
        <begin position="42"/>
        <end position="66"/>
    </location>
</feature>
<proteinExistence type="predicted"/>
<sequence length="740" mass="82497">MSDTRTLRDLSVADSSASEQGEEQPRRRFVPPNPWNPHTRKIILACGIVVVPMIAFTVIFVAIVFAKRISDSPCPYPEMCPGPDLLNNTGKAVYYVDYPAARLAFISSWSSTISFSLISILMTIFTYSIAARLLRLSAEQHGHPALPSPYQTSVLMRVLNAEMLALWDLGVAGIKAVFWKREKSEERNEENRTPDMVKTSIWIFVLCVLSSILIQVADSYLHIVTDAVELIRVETQPAEAFALSRGIAPWCFNTNETRGTQRNMNFWGCGMQYNIESGYVATANQTMFNYIDSRPLTDYAMNYTDKDGTQYTIVGPTEIEPNTDWKGVSFATSVQCKAVEKRNCEWNPHINESNYVGDLEWFNCTKERSGMDAAGWLVNFMHQTRYTQFHKYFYEEPPFNNSMLLNWDAVENNAPNVTDAEANGVFNNPWHFQASANVIMDELPEHFKNDPRMWVRTGPQYTFILDCSATVYDVEYTALGNRIIELNTTISNGTTAGIASMVGIGGYHLITNARDNACKEANTAMESVDAFINRYELAMSKVYSMPLAVQTTSRPAELVQHRVTRVVTKLPYAALWLLVLANLLFAGLALILGILALLCASEDVHQVHTRLSIAGLAAALFEKGHSENHVREDTDLFSENLSNPTSPTSIKKVGVRRTDTGGSAWTLNGDEVGVRPGAIKRVDTGLTLTEVRSLKSMKSGQTLRGVEEHEKMGIESIDEKVVDEKDRSGTGSTQPTSSRA</sequence>
<protein>
    <submittedName>
        <fullName evidence="3">Uncharacterized protein</fullName>
    </submittedName>
</protein>
<reference evidence="3" key="1">
    <citation type="journal article" date="2020" name="Stud. Mycol.">
        <title>101 Dothideomycetes genomes: a test case for predicting lifestyles and emergence of pathogens.</title>
        <authorList>
            <person name="Haridas S."/>
            <person name="Albert R."/>
            <person name="Binder M."/>
            <person name="Bloem J."/>
            <person name="Labutti K."/>
            <person name="Salamov A."/>
            <person name="Andreopoulos B."/>
            <person name="Baker S."/>
            <person name="Barry K."/>
            <person name="Bills G."/>
            <person name="Bluhm B."/>
            <person name="Cannon C."/>
            <person name="Castanera R."/>
            <person name="Culley D."/>
            <person name="Daum C."/>
            <person name="Ezra D."/>
            <person name="Gonzalez J."/>
            <person name="Henrissat B."/>
            <person name="Kuo A."/>
            <person name="Liang C."/>
            <person name="Lipzen A."/>
            <person name="Lutzoni F."/>
            <person name="Magnuson J."/>
            <person name="Mondo S."/>
            <person name="Nolan M."/>
            <person name="Ohm R."/>
            <person name="Pangilinan J."/>
            <person name="Park H.-J."/>
            <person name="Ramirez L."/>
            <person name="Alfaro M."/>
            <person name="Sun H."/>
            <person name="Tritt A."/>
            <person name="Yoshinaga Y."/>
            <person name="Zwiers L.-H."/>
            <person name="Turgeon B."/>
            <person name="Goodwin S."/>
            <person name="Spatafora J."/>
            <person name="Crous P."/>
            <person name="Grigoriev I."/>
        </authorList>
    </citation>
    <scope>NUCLEOTIDE SEQUENCE</scope>
    <source>
        <strain evidence="3">CBS 123094</strain>
    </source>
</reference>
<feature type="transmembrane region" description="Helical" evidence="2">
    <location>
        <begin position="574"/>
        <end position="600"/>
    </location>
</feature>
<dbReference type="OrthoDB" id="3344043at2759"/>
<evidence type="ECO:0000256" key="2">
    <source>
        <dbReference type="SAM" id="Phobius"/>
    </source>
</evidence>
<feature type="transmembrane region" description="Helical" evidence="2">
    <location>
        <begin position="112"/>
        <end position="134"/>
    </location>
</feature>
<accession>A0A6A5WDF6</accession>
<organism evidence="3 4">
    <name type="scientific">Amniculicola lignicola CBS 123094</name>
    <dbReference type="NCBI Taxonomy" id="1392246"/>
    <lineage>
        <taxon>Eukaryota</taxon>
        <taxon>Fungi</taxon>
        <taxon>Dikarya</taxon>
        <taxon>Ascomycota</taxon>
        <taxon>Pezizomycotina</taxon>
        <taxon>Dothideomycetes</taxon>
        <taxon>Pleosporomycetidae</taxon>
        <taxon>Pleosporales</taxon>
        <taxon>Amniculicolaceae</taxon>
        <taxon>Amniculicola</taxon>
    </lineage>
</organism>
<keyword evidence="2" id="KW-0472">Membrane</keyword>
<feature type="region of interest" description="Disordered" evidence="1">
    <location>
        <begin position="699"/>
        <end position="740"/>
    </location>
</feature>